<evidence type="ECO:0000313" key="1">
    <source>
        <dbReference type="EMBL" id="DAE92342.1"/>
    </source>
</evidence>
<dbReference type="EMBL" id="BK057798">
    <property type="protein sequence ID" value="DAE92342.1"/>
    <property type="molecule type" value="Genomic_DNA"/>
</dbReference>
<proteinExistence type="predicted"/>
<reference evidence="1" key="1">
    <citation type="journal article" date="2021" name="Proc. Natl. Acad. Sci. U.S.A.">
        <title>A Catalog of Tens of Thousands of Viruses from Human Metagenomes Reveals Hidden Associations with Chronic Diseases.</title>
        <authorList>
            <person name="Tisza M.J."/>
            <person name="Buck C.B."/>
        </authorList>
    </citation>
    <scope>NUCLEOTIDE SEQUENCE</scope>
    <source>
        <strain evidence="1">Ct44j18</strain>
    </source>
</reference>
<organism evidence="1">
    <name type="scientific">Myoviridae sp. ct44j18</name>
    <dbReference type="NCBI Taxonomy" id="2827600"/>
    <lineage>
        <taxon>Viruses</taxon>
        <taxon>Duplodnaviria</taxon>
        <taxon>Heunggongvirae</taxon>
        <taxon>Uroviricota</taxon>
        <taxon>Caudoviricetes</taxon>
    </lineage>
</organism>
<name>A0A8S5RSB0_9CAUD</name>
<sequence length="51" mass="5955">MNRKERRNLQRQGVQVPKDPTLSIKLKELGADVEQWQKEVLANEPQTLGKR</sequence>
<protein>
    <submittedName>
        <fullName evidence="1">Uncharacterized protein</fullName>
    </submittedName>
</protein>
<accession>A0A8S5RSB0</accession>